<name>A0A0E9PJT7_ANGAN</name>
<accession>A0A0E9PJT7</accession>
<sequence>MTDSSFIKFFFFF</sequence>
<proteinExistence type="predicted"/>
<organism evidence="1">
    <name type="scientific">Anguilla anguilla</name>
    <name type="common">European freshwater eel</name>
    <name type="synonym">Muraena anguilla</name>
    <dbReference type="NCBI Taxonomy" id="7936"/>
    <lineage>
        <taxon>Eukaryota</taxon>
        <taxon>Metazoa</taxon>
        <taxon>Chordata</taxon>
        <taxon>Craniata</taxon>
        <taxon>Vertebrata</taxon>
        <taxon>Euteleostomi</taxon>
        <taxon>Actinopterygii</taxon>
        <taxon>Neopterygii</taxon>
        <taxon>Teleostei</taxon>
        <taxon>Anguilliformes</taxon>
        <taxon>Anguillidae</taxon>
        <taxon>Anguilla</taxon>
    </lineage>
</organism>
<reference evidence="1" key="1">
    <citation type="submission" date="2014-11" db="EMBL/GenBank/DDBJ databases">
        <authorList>
            <person name="Amaro Gonzalez C."/>
        </authorList>
    </citation>
    <scope>NUCLEOTIDE SEQUENCE</scope>
</reference>
<dbReference type="EMBL" id="GBXM01104247">
    <property type="protein sequence ID" value="JAH04330.1"/>
    <property type="molecule type" value="Transcribed_RNA"/>
</dbReference>
<evidence type="ECO:0000313" key="1">
    <source>
        <dbReference type="EMBL" id="JAH04330.1"/>
    </source>
</evidence>
<protein>
    <submittedName>
        <fullName evidence="1">Uncharacterized protein</fullName>
    </submittedName>
</protein>
<reference evidence="1" key="2">
    <citation type="journal article" date="2015" name="Fish Shellfish Immunol.">
        <title>Early steps in the European eel (Anguilla anguilla)-Vibrio vulnificus interaction in the gills: Role of the RtxA13 toxin.</title>
        <authorList>
            <person name="Callol A."/>
            <person name="Pajuelo D."/>
            <person name="Ebbesson L."/>
            <person name="Teles M."/>
            <person name="MacKenzie S."/>
            <person name="Amaro C."/>
        </authorList>
    </citation>
    <scope>NUCLEOTIDE SEQUENCE</scope>
</reference>